<accession>A0A1X2D7X8</accession>
<evidence type="ECO:0000313" key="2">
    <source>
        <dbReference type="Proteomes" id="UP000193087"/>
    </source>
</evidence>
<sequence length="60" mass="6606">MPSTTLLALSGQPRIDAKPRKELPAVEMKCVPGQRVGASIRVQQKLLHERDTYHGQAALL</sequence>
<gene>
    <name evidence="1" type="ORF">AWC22_13660</name>
</gene>
<reference evidence="1 2" key="1">
    <citation type="submission" date="2016-01" db="EMBL/GenBank/DDBJ databases">
        <title>The new phylogeny of the genus Mycobacterium.</title>
        <authorList>
            <person name="Tarcisio F."/>
            <person name="Conor M."/>
            <person name="Antonella G."/>
            <person name="Elisabetta G."/>
            <person name="Giulia F.S."/>
            <person name="Sara T."/>
            <person name="Anna F."/>
            <person name="Clotilde B."/>
            <person name="Roberto B."/>
            <person name="Veronica D.S."/>
            <person name="Fabio R."/>
            <person name="Monica P."/>
            <person name="Olivier J."/>
            <person name="Enrico T."/>
            <person name="Nicola S."/>
        </authorList>
    </citation>
    <scope>NUCLEOTIDE SEQUENCE [LARGE SCALE GENOMIC DNA]</scope>
    <source>
        <strain evidence="1 2">DSM 45176</strain>
    </source>
</reference>
<keyword evidence="2" id="KW-1185">Reference proteome</keyword>
<organism evidence="1 2">
    <name type="scientific">Mycobacterium riyadhense</name>
    <dbReference type="NCBI Taxonomy" id="486698"/>
    <lineage>
        <taxon>Bacteria</taxon>
        <taxon>Bacillati</taxon>
        <taxon>Actinomycetota</taxon>
        <taxon>Actinomycetes</taxon>
        <taxon>Mycobacteriales</taxon>
        <taxon>Mycobacteriaceae</taxon>
        <taxon>Mycobacterium</taxon>
    </lineage>
</organism>
<dbReference type="EMBL" id="LQPQ01000038">
    <property type="protein sequence ID" value="ORW84044.1"/>
    <property type="molecule type" value="Genomic_DNA"/>
</dbReference>
<comment type="caution">
    <text evidence="1">The sequence shown here is derived from an EMBL/GenBank/DDBJ whole genome shotgun (WGS) entry which is preliminary data.</text>
</comment>
<proteinExistence type="predicted"/>
<protein>
    <submittedName>
        <fullName evidence="1">Uncharacterized protein</fullName>
    </submittedName>
</protein>
<dbReference type="STRING" id="486698.AWC22_13660"/>
<evidence type="ECO:0000313" key="1">
    <source>
        <dbReference type="EMBL" id="ORW84044.1"/>
    </source>
</evidence>
<dbReference type="AlphaFoldDB" id="A0A1X2D7X8"/>
<dbReference type="Proteomes" id="UP000193087">
    <property type="component" value="Unassembled WGS sequence"/>
</dbReference>
<name>A0A1X2D7X8_9MYCO</name>